<dbReference type="GO" id="GO:0009279">
    <property type="term" value="C:cell outer membrane"/>
    <property type="evidence" value="ECO:0007669"/>
    <property type="project" value="InterPro"/>
</dbReference>
<comment type="caution">
    <text evidence="2">The sequence shown here is derived from an EMBL/GenBank/DDBJ whole genome shotgun (WGS) entry which is preliminary data.</text>
</comment>
<dbReference type="InterPro" id="IPR007939">
    <property type="entry name" value="Cu-R_B_prcur"/>
</dbReference>
<organism evidence="2 3">
    <name type="scientific">Fodinibius salipaludis</name>
    <dbReference type="NCBI Taxonomy" id="2032627"/>
    <lineage>
        <taxon>Bacteria</taxon>
        <taxon>Pseudomonadati</taxon>
        <taxon>Balneolota</taxon>
        <taxon>Balneolia</taxon>
        <taxon>Balneolales</taxon>
        <taxon>Balneolaceae</taxon>
        <taxon>Fodinibius</taxon>
    </lineage>
</organism>
<sequence length="254" mass="28721">MTMIKRTSSFILTILAIIVITGSSAFAQKAPEFSNDLMMDDNTYLFFMTDRLEYYRISGADPIVWDAQGWIGKDLNKFWFKAEGEALTIEKEGEMEFQGLYSRGISPYFDLQVGIRYDLMYNREGNDSRVFGVVGFQGLAPYLFEVDGGLFVSQDGDISAVVEGEYDLLITQRLIGQPRFATKFAVQEVPEFGVGSGFNNVQLGFRLRYEIEREFAPYVGISWNRKLGDTADFTRLEGGDVSTFGLVGGVRMWF</sequence>
<keyword evidence="1" id="KW-0732">Signal</keyword>
<proteinExistence type="predicted"/>
<dbReference type="OrthoDB" id="9778934at2"/>
<dbReference type="Pfam" id="PF05275">
    <property type="entry name" value="CopB"/>
    <property type="match status" value="1"/>
</dbReference>
<reference evidence="2 3" key="1">
    <citation type="submission" date="2017-08" db="EMBL/GenBank/DDBJ databases">
        <title>Aliifodinibius alkalisoli sp. nov., isolated from saline alkaline soil.</title>
        <authorList>
            <person name="Liu D."/>
            <person name="Zhang G."/>
        </authorList>
    </citation>
    <scope>NUCLEOTIDE SEQUENCE [LARGE SCALE GENOMIC DNA]</scope>
    <source>
        <strain evidence="2 3">WN023</strain>
    </source>
</reference>
<dbReference type="AlphaFoldDB" id="A0A2A2GAC7"/>
<dbReference type="GO" id="GO:0005507">
    <property type="term" value="F:copper ion binding"/>
    <property type="evidence" value="ECO:0007669"/>
    <property type="project" value="InterPro"/>
</dbReference>
<accession>A0A2A2GAC7</accession>
<dbReference type="Proteomes" id="UP000218831">
    <property type="component" value="Unassembled WGS sequence"/>
</dbReference>
<dbReference type="RefSeq" id="WP_095606419.1">
    <property type="nucleotide sequence ID" value="NZ_NSKE01000005.1"/>
</dbReference>
<evidence type="ECO:0000313" key="3">
    <source>
        <dbReference type="Proteomes" id="UP000218831"/>
    </source>
</evidence>
<evidence type="ECO:0000313" key="2">
    <source>
        <dbReference type="EMBL" id="PAU94288.1"/>
    </source>
</evidence>
<keyword evidence="3" id="KW-1185">Reference proteome</keyword>
<dbReference type="GO" id="GO:0006878">
    <property type="term" value="P:intracellular copper ion homeostasis"/>
    <property type="evidence" value="ECO:0007669"/>
    <property type="project" value="InterPro"/>
</dbReference>
<evidence type="ECO:0000256" key="1">
    <source>
        <dbReference type="SAM" id="SignalP"/>
    </source>
</evidence>
<feature type="signal peptide" evidence="1">
    <location>
        <begin position="1"/>
        <end position="27"/>
    </location>
</feature>
<gene>
    <name evidence="2" type="ORF">CK503_08740</name>
</gene>
<name>A0A2A2GAC7_9BACT</name>
<protein>
    <submittedName>
        <fullName evidence="2">Copper resistance protein CopB</fullName>
    </submittedName>
</protein>
<feature type="chain" id="PRO_5012855761" evidence="1">
    <location>
        <begin position="28"/>
        <end position="254"/>
    </location>
</feature>
<dbReference type="EMBL" id="NSKE01000005">
    <property type="protein sequence ID" value="PAU94288.1"/>
    <property type="molecule type" value="Genomic_DNA"/>
</dbReference>